<accession>A0A543IKW1</accession>
<evidence type="ECO:0000256" key="2">
    <source>
        <dbReference type="ARBA" id="ARBA00022527"/>
    </source>
</evidence>
<evidence type="ECO:0000313" key="11">
    <source>
        <dbReference type="Proteomes" id="UP000316706"/>
    </source>
</evidence>
<keyword evidence="3" id="KW-0808">Transferase</keyword>
<evidence type="ECO:0000256" key="6">
    <source>
        <dbReference type="ARBA" id="ARBA00022840"/>
    </source>
</evidence>
<gene>
    <name evidence="10" type="ORF">FHX41_4969</name>
</gene>
<keyword evidence="11" id="KW-1185">Reference proteome</keyword>
<feature type="coiled-coil region" evidence="7">
    <location>
        <begin position="369"/>
        <end position="396"/>
    </location>
</feature>
<feature type="region of interest" description="Disordered" evidence="8">
    <location>
        <begin position="304"/>
        <end position="328"/>
    </location>
</feature>
<proteinExistence type="predicted"/>
<dbReference type="GO" id="GO:0005524">
    <property type="term" value="F:ATP binding"/>
    <property type="evidence" value="ECO:0007669"/>
    <property type="project" value="UniProtKB-KW"/>
</dbReference>
<dbReference type="Proteomes" id="UP000316706">
    <property type="component" value="Unassembled WGS sequence"/>
</dbReference>
<dbReference type="InterPro" id="IPR000719">
    <property type="entry name" value="Prot_kinase_dom"/>
</dbReference>
<keyword evidence="6" id="KW-0067">ATP-binding</keyword>
<evidence type="ECO:0000256" key="7">
    <source>
        <dbReference type="SAM" id="Coils"/>
    </source>
</evidence>
<feature type="compositionally biased region" description="Low complexity" evidence="8">
    <location>
        <begin position="304"/>
        <end position="316"/>
    </location>
</feature>
<evidence type="ECO:0000313" key="10">
    <source>
        <dbReference type="EMBL" id="TQM71212.1"/>
    </source>
</evidence>
<feature type="domain" description="Protein kinase" evidence="9">
    <location>
        <begin position="11"/>
        <end position="280"/>
    </location>
</feature>
<dbReference type="OrthoDB" id="9786339at2"/>
<keyword evidence="4" id="KW-0547">Nucleotide-binding</keyword>
<protein>
    <recommendedName>
        <fullName evidence="1">non-specific serine/threonine protein kinase</fullName>
        <ecNumber evidence="1">2.7.11.1</ecNumber>
    </recommendedName>
</protein>
<reference evidence="10 11" key="1">
    <citation type="submission" date="2019-06" db="EMBL/GenBank/DDBJ databases">
        <title>Sequencing the genomes of 1000 actinobacteria strains.</title>
        <authorList>
            <person name="Klenk H.-P."/>
        </authorList>
    </citation>
    <scope>NUCLEOTIDE SEQUENCE [LARGE SCALE GENOMIC DNA]</scope>
    <source>
        <strain evidence="10 11">DSM 45043</strain>
    </source>
</reference>
<dbReference type="Gene3D" id="1.10.510.10">
    <property type="entry name" value="Transferase(Phosphotransferase) domain 1"/>
    <property type="match status" value="1"/>
</dbReference>
<organism evidence="10 11">
    <name type="scientific">Actinomadura hallensis</name>
    <dbReference type="NCBI Taxonomy" id="337895"/>
    <lineage>
        <taxon>Bacteria</taxon>
        <taxon>Bacillati</taxon>
        <taxon>Actinomycetota</taxon>
        <taxon>Actinomycetes</taxon>
        <taxon>Streptosporangiales</taxon>
        <taxon>Thermomonosporaceae</taxon>
        <taxon>Actinomadura</taxon>
    </lineage>
</organism>
<evidence type="ECO:0000256" key="3">
    <source>
        <dbReference type="ARBA" id="ARBA00022679"/>
    </source>
</evidence>
<dbReference type="EC" id="2.7.11.1" evidence="1"/>
<keyword evidence="7" id="KW-0175">Coiled coil</keyword>
<keyword evidence="5" id="KW-0418">Kinase</keyword>
<feature type="compositionally biased region" description="Basic residues" evidence="8">
    <location>
        <begin position="259"/>
        <end position="271"/>
    </location>
</feature>
<dbReference type="Gene3D" id="3.30.200.20">
    <property type="entry name" value="Phosphorylase Kinase, domain 1"/>
    <property type="match status" value="1"/>
</dbReference>
<keyword evidence="2" id="KW-0723">Serine/threonine-protein kinase</keyword>
<dbReference type="PANTHER" id="PTHR43289">
    <property type="entry name" value="MITOGEN-ACTIVATED PROTEIN KINASE KINASE KINASE 20-RELATED"/>
    <property type="match status" value="1"/>
</dbReference>
<name>A0A543IKW1_9ACTN</name>
<dbReference type="InterPro" id="IPR011009">
    <property type="entry name" value="Kinase-like_dom_sf"/>
</dbReference>
<dbReference type="PROSITE" id="PS50011">
    <property type="entry name" value="PROTEIN_KINASE_DOM"/>
    <property type="match status" value="1"/>
</dbReference>
<evidence type="ECO:0000256" key="4">
    <source>
        <dbReference type="ARBA" id="ARBA00022741"/>
    </source>
</evidence>
<evidence type="ECO:0000256" key="1">
    <source>
        <dbReference type="ARBA" id="ARBA00012513"/>
    </source>
</evidence>
<feature type="region of interest" description="Disordered" evidence="8">
    <location>
        <begin position="251"/>
        <end position="271"/>
    </location>
</feature>
<evidence type="ECO:0000256" key="5">
    <source>
        <dbReference type="ARBA" id="ARBA00022777"/>
    </source>
</evidence>
<dbReference type="AlphaFoldDB" id="A0A543IKW1"/>
<dbReference type="SUPFAM" id="SSF56112">
    <property type="entry name" value="Protein kinase-like (PK-like)"/>
    <property type="match status" value="1"/>
</dbReference>
<dbReference type="GO" id="GO:0004674">
    <property type="term" value="F:protein serine/threonine kinase activity"/>
    <property type="evidence" value="ECO:0007669"/>
    <property type="project" value="UniProtKB-KW"/>
</dbReference>
<dbReference type="PANTHER" id="PTHR43289:SF6">
    <property type="entry name" value="SERINE_THREONINE-PROTEIN KINASE NEKL-3"/>
    <property type="match status" value="1"/>
</dbReference>
<dbReference type="SMART" id="SM00220">
    <property type="entry name" value="S_TKc"/>
    <property type="match status" value="1"/>
</dbReference>
<evidence type="ECO:0000256" key="8">
    <source>
        <dbReference type="SAM" id="MobiDB-lite"/>
    </source>
</evidence>
<dbReference type="RefSeq" id="WP_141972597.1">
    <property type="nucleotide sequence ID" value="NZ_VFPO01000001.1"/>
</dbReference>
<sequence length="416" mass="43162">MESGLRLTERYRLAERLDHGGTLEVWRARDELLGRPVAVKLLAPARADLHRAFQQGVSRAAGLSHAALETVYDSDLTRDAAGRLVSFAVTEFLEGETLGTRLRLGPPAASDAAGVAAQVAAALQAAHAAGVPHGDLHTGKIYLFGGDVRVADTGIAGIVRGVRGAPGRGGAPVASGAALEEAKAADVRAFGAVLSACLGADAPAALTSLAARCASATPGEGPSASEIAALLCRDDEPRNAVFTAVRVRAAPSSDDARTRTRTLRPPARSRRGRWRAGPAVLALAVAVPATAVAAMLVSAPRAPVTVAPPAGTHAEPTPSPPRREARPPAAAVTDALGRLRPIVNRGYSTGQIRSDVALDLTNVITNLENDLTADRAVDLEQRIDLLQDKIVTRERERGLSPALAAELNRVLASIQT</sequence>
<comment type="caution">
    <text evidence="10">The sequence shown here is derived from an EMBL/GenBank/DDBJ whole genome shotgun (WGS) entry which is preliminary data.</text>
</comment>
<evidence type="ECO:0000259" key="9">
    <source>
        <dbReference type="PROSITE" id="PS50011"/>
    </source>
</evidence>
<dbReference type="EMBL" id="VFPO01000001">
    <property type="protein sequence ID" value="TQM71212.1"/>
    <property type="molecule type" value="Genomic_DNA"/>
</dbReference>